<dbReference type="InterPro" id="IPR003593">
    <property type="entry name" value="AAA+_ATPase"/>
</dbReference>
<gene>
    <name evidence="19" type="ORF">AXF17_05780</name>
</gene>
<dbReference type="OrthoDB" id="9807790at2"/>
<dbReference type="InterPro" id="IPR027417">
    <property type="entry name" value="P-loop_NTPase"/>
</dbReference>
<dbReference type="GO" id="GO:0005886">
    <property type="term" value="C:plasma membrane"/>
    <property type="evidence" value="ECO:0007669"/>
    <property type="project" value="UniProtKB-SubCell"/>
</dbReference>
<feature type="compositionally biased region" description="Polar residues" evidence="16">
    <location>
        <begin position="263"/>
        <end position="286"/>
    </location>
</feature>
<feature type="region of interest" description="Disordered" evidence="16">
    <location>
        <begin position="459"/>
        <end position="481"/>
    </location>
</feature>
<feature type="region of interest" description="Disordered" evidence="16">
    <location>
        <begin position="1"/>
        <end position="51"/>
    </location>
</feature>
<dbReference type="Gene3D" id="3.30.980.40">
    <property type="match status" value="1"/>
</dbReference>
<keyword evidence="9 17" id="KW-1133">Transmembrane helix</keyword>
<evidence type="ECO:0000256" key="14">
    <source>
        <dbReference type="ARBA" id="ARBA00025923"/>
    </source>
</evidence>
<dbReference type="SUPFAM" id="SSF46785">
    <property type="entry name" value="Winged helix' DNA-binding domain"/>
    <property type="match status" value="1"/>
</dbReference>
<evidence type="ECO:0000256" key="13">
    <source>
        <dbReference type="ARBA" id="ARBA00024986"/>
    </source>
</evidence>
<dbReference type="InterPro" id="IPR050206">
    <property type="entry name" value="FtsK/SpoIIIE/SftA"/>
</dbReference>
<evidence type="ECO:0000256" key="3">
    <source>
        <dbReference type="ARBA" id="ARBA00022475"/>
    </source>
</evidence>
<dbReference type="CDD" id="cd01127">
    <property type="entry name" value="TrwB_TraG_TraD_VirD4"/>
    <property type="match status" value="1"/>
</dbReference>
<sequence length="1058" mass="114362">MAEDKKKRGPGRPPGSKNKSTKKAASSSSKRSSSNAETAERKQIRKMQEKRNSNRKLIDEIWGIAIFAIGVFLIFTMKSNSTGSFGHSIHNVLRGLFGGMSYVLPYFLIVVAISLFFQKLQHLNGRTASLTALIYLMMCALNGYRFVNADKVRFGFGDILLFYRDGVRGRNAGAVGMELANILVKFIGKPGLIILGLALIVISILLVVNTPISKQIQAFREAREEKRLIREFERSSGNVSATSSLGEKKTSESLSASVKPDTSEQVELNRQAQESIPTGFTASSSGGIHDVSEDGFIGYSNAPLEEEPTSGLFGRMLAKHLNSRKQRAQANETGASLSLQDNKSNSDLYSTSGQNTTEKKSAAGFPDENTRRELANMLDSGADFGDADVSVYDGYRGKTGKEAGLGLGDADTEGFSSNTQTGYGLDGVVSSPNSSTGLCGYDGVNDIGNNYSRTGLGLDGEVQSSKARPKTATYRGPGTPEFDEMKAREAAAVADISVPHGTDIGLVAAAAGGIAVTKRDSTDDAVYEQKEDNRPTKADHDEIAKQALAGQSKKEDNYIFPSVNLLNRPKPNNNMMSGNQLEERARLLEQTLNDFNVEAKVLNVTQGASVTRYEVQPATGVKVSKITGLADDIALNMRAKSIRIEAPIPGKAAVGIEVENEKAAPVLIRELIESNEFKLAKSKISFVVGKDVSGRNIIADLHSMPHMLIAGATGSGKSVCINTIITSLLYKASPDEVKLVLIDPKVVELGSYNGIPHMLIPVVTDPKKAAAALNWAVNEMQQRYNKFAELGAKDLASYNQSVLSAGEDDKVMPQIVIVIDELADLMMAASSQVEEAICRLAQKARAAGMHLIVATQRPSVDVVTGLIKANIPSRIAFSVSSQFDSRTIIDTAGAEKLLGKGDMLFSPVESNKPIRIQGPYISETESAAVIDFVKSQSETEYREDVIQSIEVSDKPTPQDSSTDELTEDAIEFILKQKQASVSMLQRRFRIGYNRAARIIDEIEEMGIIGASDGSRPRQVLTTEEEYYGPANQTTFESGSGNYDSNNMDDQSVNSNGDF</sequence>
<keyword evidence="8 15" id="KW-0067">ATP-binding</keyword>
<accession>A0A223ASN5</accession>
<keyword evidence="3" id="KW-1003">Cell membrane</keyword>
<evidence type="ECO:0000256" key="1">
    <source>
        <dbReference type="ARBA" id="ARBA00004651"/>
    </source>
</evidence>
<dbReference type="SUPFAM" id="SSF52540">
    <property type="entry name" value="P-loop containing nucleoside triphosphate hydrolases"/>
    <property type="match status" value="1"/>
</dbReference>
<comment type="subcellular location">
    <subcellularLocation>
        <location evidence="1">Cell membrane</location>
        <topology evidence="1">Multi-pass membrane protein</topology>
    </subcellularLocation>
</comment>
<dbReference type="Proteomes" id="UP000214689">
    <property type="component" value="Chromosome"/>
</dbReference>
<evidence type="ECO:0000259" key="18">
    <source>
        <dbReference type="PROSITE" id="PS50901"/>
    </source>
</evidence>
<protein>
    <recommendedName>
        <fullName evidence="18">FtsK domain-containing protein</fullName>
    </recommendedName>
</protein>
<keyword evidence="20" id="KW-1185">Reference proteome</keyword>
<proteinExistence type="inferred from homology"/>
<dbReference type="Pfam" id="PF01580">
    <property type="entry name" value="FtsK_SpoIIIE"/>
    <property type="match status" value="1"/>
</dbReference>
<evidence type="ECO:0000256" key="8">
    <source>
        <dbReference type="ARBA" id="ARBA00022840"/>
    </source>
</evidence>
<keyword evidence="4" id="KW-0132">Cell division</keyword>
<dbReference type="SMART" id="SM00843">
    <property type="entry name" value="Ftsk_gamma"/>
    <property type="match status" value="1"/>
</dbReference>
<dbReference type="Pfam" id="PF13491">
    <property type="entry name" value="FtsK_4TM"/>
    <property type="match status" value="1"/>
</dbReference>
<dbReference type="InterPro" id="IPR025199">
    <property type="entry name" value="FtsK_4TM"/>
</dbReference>
<evidence type="ECO:0000256" key="17">
    <source>
        <dbReference type="SAM" id="Phobius"/>
    </source>
</evidence>
<dbReference type="GO" id="GO:0051301">
    <property type="term" value="P:cell division"/>
    <property type="evidence" value="ECO:0007669"/>
    <property type="project" value="UniProtKB-KW"/>
</dbReference>
<dbReference type="AlphaFoldDB" id="A0A223ASN5"/>
<dbReference type="InterPro" id="IPR036388">
    <property type="entry name" value="WH-like_DNA-bd_sf"/>
</dbReference>
<dbReference type="PROSITE" id="PS50901">
    <property type="entry name" value="FTSK"/>
    <property type="match status" value="1"/>
</dbReference>
<dbReference type="GO" id="GO:0007059">
    <property type="term" value="P:chromosome segregation"/>
    <property type="evidence" value="ECO:0007669"/>
    <property type="project" value="UniProtKB-KW"/>
</dbReference>
<dbReference type="InterPro" id="IPR018541">
    <property type="entry name" value="Ftsk_gamma"/>
</dbReference>
<evidence type="ECO:0000256" key="15">
    <source>
        <dbReference type="PROSITE-ProRule" id="PRU00289"/>
    </source>
</evidence>
<dbReference type="InterPro" id="IPR041027">
    <property type="entry name" value="FtsK_alpha"/>
</dbReference>
<comment type="subunit">
    <text evidence="14">Homohexamer. Forms a ring that surrounds DNA.</text>
</comment>
<dbReference type="GO" id="GO:0005524">
    <property type="term" value="F:ATP binding"/>
    <property type="evidence" value="ECO:0007669"/>
    <property type="project" value="UniProtKB-UniRule"/>
</dbReference>
<feature type="compositionally biased region" description="Polar residues" evidence="16">
    <location>
        <begin position="1030"/>
        <end position="1058"/>
    </location>
</feature>
<dbReference type="PANTHER" id="PTHR22683:SF41">
    <property type="entry name" value="DNA TRANSLOCASE FTSK"/>
    <property type="match status" value="1"/>
</dbReference>
<evidence type="ECO:0000256" key="9">
    <source>
        <dbReference type="ARBA" id="ARBA00022989"/>
    </source>
</evidence>
<keyword evidence="10" id="KW-0238">DNA-binding</keyword>
<name>A0A223ASN5_9FIRM</name>
<feature type="transmembrane region" description="Helical" evidence="17">
    <location>
        <begin position="192"/>
        <end position="212"/>
    </location>
</feature>
<keyword evidence="6 15" id="KW-0547">Nucleotide-binding</keyword>
<dbReference type="Pfam" id="PF09397">
    <property type="entry name" value="FtsK_gamma"/>
    <property type="match status" value="1"/>
</dbReference>
<keyword evidence="12" id="KW-0131">Cell cycle</keyword>
<feature type="domain" description="FtsK" evidence="18">
    <location>
        <begin position="694"/>
        <end position="886"/>
    </location>
</feature>
<evidence type="ECO:0000256" key="10">
    <source>
        <dbReference type="ARBA" id="ARBA00023125"/>
    </source>
</evidence>
<organism evidence="19 20">
    <name type="scientific">Mogibacterium pumilum</name>
    <dbReference type="NCBI Taxonomy" id="86332"/>
    <lineage>
        <taxon>Bacteria</taxon>
        <taxon>Bacillati</taxon>
        <taxon>Bacillota</taxon>
        <taxon>Clostridia</taxon>
        <taxon>Peptostreptococcales</taxon>
        <taxon>Anaerovoracaceae</taxon>
        <taxon>Mogibacterium</taxon>
    </lineage>
</organism>
<evidence type="ECO:0000256" key="5">
    <source>
        <dbReference type="ARBA" id="ARBA00022692"/>
    </source>
</evidence>
<dbReference type="RefSeq" id="WP_094234219.1">
    <property type="nucleotide sequence ID" value="NZ_CP016199.1"/>
</dbReference>
<evidence type="ECO:0000256" key="16">
    <source>
        <dbReference type="SAM" id="MobiDB-lite"/>
    </source>
</evidence>
<evidence type="ECO:0000313" key="19">
    <source>
        <dbReference type="EMBL" id="ASS37983.1"/>
    </source>
</evidence>
<dbReference type="InterPro" id="IPR036390">
    <property type="entry name" value="WH_DNA-bd_sf"/>
</dbReference>
<feature type="region of interest" description="Disordered" evidence="16">
    <location>
        <begin position="239"/>
        <end position="287"/>
    </location>
</feature>
<evidence type="ECO:0000256" key="12">
    <source>
        <dbReference type="ARBA" id="ARBA00023306"/>
    </source>
</evidence>
<keyword evidence="5 17" id="KW-0812">Transmembrane</keyword>
<dbReference type="Pfam" id="PF17854">
    <property type="entry name" value="FtsK_alpha"/>
    <property type="match status" value="1"/>
</dbReference>
<keyword evidence="11 17" id="KW-0472">Membrane</keyword>
<evidence type="ECO:0000256" key="6">
    <source>
        <dbReference type="ARBA" id="ARBA00022741"/>
    </source>
</evidence>
<dbReference type="SMART" id="SM00382">
    <property type="entry name" value="AAA"/>
    <property type="match status" value="1"/>
</dbReference>
<feature type="binding site" evidence="15">
    <location>
        <begin position="711"/>
        <end position="718"/>
    </location>
    <ligand>
        <name>ATP</name>
        <dbReference type="ChEBI" id="CHEBI:30616"/>
    </ligand>
</feature>
<evidence type="ECO:0000313" key="20">
    <source>
        <dbReference type="Proteomes" id="UP000214689"/>
    </source>
</evidence>
<feature type="transmembrane region" description="Helical" evidence="17">
    <location>
        <begin position="57"/>
        <end position="76"/>
    </location>
</feature>
<keyword evidence="7" id="KW-0159">Chromosome partition</keyword>
<feature type="compositionally biased region" description="Low complexity" evidence="16">
    <location>
        <begin position="23"/>
        <end position="36"/>
    </location>
</feature>
<reference evidence="20" key="1">
    <citation type="submission" date="2016-05" db="EMBL/GenBank/DDBJ databases">
        <authorList>
            <person name="Holder M.E."/>
            <person name="Ajami N.J."/>
            <person name="Petrosino J.F."/>
        </authorList>
    </citation>
    <scope>NUCLEOTIDE SEQUENCE [LARGE SCALE GENOMIC DNA]</scope>
    <source>
        <strain evidence="20">ATCC 700696</strain>
    </source>
</reference>
<comment type="function">
    <text evidence="13">Essential cell division protein that coordinates cell division and chromosome segregation. The N-terminus is involved in assembly of the cell-division machinery. The C-terminus functions as a DNA motor that moves dsDNA in an ATP-dependent manner towards the dif recombination site, which is located within the replication terminus region. Required for activation of the Xer recombinase, allowing activation of chromosome unlinking by recombination.</text>
</comment>
<feature type="region of interest" description="Disordered" evidence="16">
    <location>
        <begin position="323"/>
        <end position="368"/>
    </location>
</feature>
<feature type="compositionally biased region" description="Basic and acidic residues" evidence="16">
    <location>
        <begin position="38"/>
        <end position="51"/>
    </location>
</feature>
<evidence type="ECO:0000256" key="11">
    <source>
        <dbReference type="ARBA" id="ARBA00023136"/>
    </source>
</evidence>
<evidence type="ECO:0000256" key="7">
    <source>
        <dbReference type="ARBA" id="ARBA00022829"/>
    </source>
</evidence>
<dbReference type="Gene3D" id="3.40.50.300">
    <property type="entry name" value="P-loop containing nucleotide triphosphate hydrolases"/>
    <property type="match status" value="1"/>
</dbReference>
<dbReference type="EMBL" id="CP016199">
    <property type="protein sequence ID" value="ASS37983.1"/>
    <property type="molecule type" value="Genomic_DNA"/>
</dbReference>
<dbReference type="InterPro" id="IPR002543">
    <property type="entry name" value="FtsK_dom"/>
</dbReference>
<dbReference type="Gene3D" id="1.10.10.10">
    <property type="entry name" value="Winged helix-like DNA-binding domain superfamily/Winged helix DNA-binding domain"/>
    <property type="match status" value="1"/>
</dbReference>
<evidence type="ECO:0000256" key="2">
    <source>
        <dbReference type="ARBA" id="ARBA00006474"/>
    </source>
</evidence>
<feature type="compositionally biased region" description="Polar residues" evidence="16">
    <location>
        <begin position="328"/>
        <end position="356"/>
    </location>
</feature>
<comment type="similarity">
    <text evidence="2">Belongs to the FtsK/SpoIIIE/SftA family.</text>
</comment>
<dbReference type="PANTHER" id="PTHR22683">
    <property type="entry name" value="SPORULATION PROTEIN RELATED"/>
    <property type="match status" value="1"/>
</dbReference>
<dbReference type="GO" id="GO:0003677">
    <property type="term" value="F:DNA binding"/>
    <property type="evidence" value="ECO:0007669"/>
    <property type="project" value="UniProtKB-KW"/>
</dbReference>
<evidence type="ECO:0000256" key="4">
    <source>
        <dbReference type="ARBA" id="ARBA00022618"/>
    </source>
</evidence>
<feature type="region of interest" description="Disordered" evidence="16">
    <location>
        <begin position="1011"/>
        <end position="1058"/>
    </location>
</feature>
<feature type="transmembrane region" description="Helical" evidence="17">
    <location>
        <begin position="96"/>
        <end position="117"/>
    </location>
</feature>